<dbReference type="RefSeq" id="XP_004361145.1">
    <property type="nucleotide sequence ID" value="XM_004361088.1"/>
</dbReference>
<dbReference type="EMBL" id="GL883008">
    <property type="protein sequence ID" value="EGG23294.1"/>
    <property type="molecule type" value="Genomic_DNA"/>
</dbReference>
<accession>F4PL72</accession>
<reference evidence="3" key="1">
    <citation type="journal article" date="2011" name="Genome Res.">
        <title>Phylogeny-wide analysis of social amoeba genomes highlights ancient origins for complex intercellular communication.</title>
        <authorList>
            <person name="Heidel A.J."/>
            <person name="Lawal H.M."/>
            <person name="Felder M."/>
            <person name="Schilde C."/>
            <person name="Helps N.R."/>
            <person name="Tunggal B."/>
            <person name="Rivero F."/>
            <person name="John U."/>
            <person name="Schleicher M."/>
            <person name="Eichinger L."/>
            <person name="Platzer M."/>
            <person name="Noegel A.A."/>
            <person name="Schaap P."/>
            <person name="Gloeckner G."/>
        </authorList>
    </citation>
    <scope>NUCLEOTIDE SEQUENCE [LARGE SCALE GENOMIC DNA]</scope>
    <source>
        <strain evidence="3">SH3</strain>
    </source>
</reference>
<sequence>MSFFEKHWNQNHNGNTRIFHEDFTGDFSDSPSLQSAQFKMEPRIPSLTLDKEKKKALLKADKSESHDHTTHDPSRIFNQCS</sequence>
<protein>
    <submittedName>
        <fullName evidence="2">Uncharacterized protein</fullName>
    </submittedName>
</protein>
<proteinExistence type="predicted"/>
<evidence type="ECO:0000313" key="3">
    <source>
        <dbReference type="Proteomes" id="UP000007797"/>
    </source>
</evidence>
<organism evidence="2 3">
    <name type="scientific">Cavenderia fasciculata</name>
    <name type="common">Slime mold</name>
    <name type="synonym">Dictyostelium fasciculatum</name>
    <dbReference type="NCBI Taxonomy" id="261658"/>
    <lineage>
        <taxon>Eukaryota</taxon>
        <taxon>Amoebozoa</taxon>
        <taxon>Evosea</taxon>
        <taxon>Eumycetozoa</taxon>
        <taxon>Dictyostelia</taxon>
        <taxon>Acytosteliales</taxon>
        <taxon>Cavenderiaceae</taxon>
        <taxon>Cavenderia</taxon>
    </lineage>
</organism>
<name>F4PL72_CACFS</name>
<evidence type="ECO:0000313" key="2">
    <source>
        <dbReference type="EMBL" id="EGG23294.1"/>
    </source>
</evidence>
<dbReference type="AlphaFoldDB" id="F4PL72"/>
<dbReference type="GeneID" id="14875069"/>
<feature type="compositionally biased region" description="Basic and acidic residues" evidence="1">
    <location>
        <begin position="55"/>
        <end position="74"/>
    </location>
</feature>
<dbReference type="KEGG" id="dfa:DFA_05426"/>
<keyword evidence="3" id="KW-1185">Reference proteome</keyword>
<gene>
    <name evidence="2" type="ORF">DFA_05426</name>
</gene>
<feature type="region of interest" description="Disordered" evidence="1">
    <location>
        <begin position="55"/>
        <end position="81"/>
    </location>
</feature>
<dbReference type="Proteomes" id="UP000007797">
    <property type="component" value="Unassembled WGS sequence"/>
</dbReference>
<evidence type="ECO:0000256" key="1">
    <source>
        <dbReference type="SAM" id="MobiDB-lite"/>
    </source>
</evidence>